<evidence type="ECO:0000313" key="3">
    <source>
        <dbReference type="Proteomes" id="UP000189177"/>
    </source>
</evidence>
<evidence type="ECO:0000313" key="2">
    <source>
        <dbReference type="EMBL" id="OOC09070.1"/>
    </source>
</evidence>
<reference evidence="2 3" key="1">
    <citation type="submission" date="2017-02" db="EMBL/GenBank/DDBJ databases">
        <title>Genomic diversity within the haloalkaliphilic genus Thioalkalivibrio.</title>
        <authorList>
            <person name="Ahn A.-C."/>
            <person name="Meier-Kolthoff J."/>
            <person name="Overmars L."/>
            <person name="Richter M."/>
            <person name="Woyke T."/>
            <person name="Sorokin D.Y."/>
            <person name="Muyzer G."/>
        </authorList>
    </citation>
    <scope>NUCLEOTIDE SEQUENCE [LARGE SCALE GENOMIC DNA]</scope>
    <source>
        <strain evidence="2 3">HL17</strain>
    </source>
</reference>
<dbReference type="AlphaFoldDB" id="A0A1V2ZV96"/>
<evidence type="ECO:0000256" key="1">
    <source>
        <dbReference type="SAM" id="Phobius"/>
    </source>
</evidence>
<feature type="transmembrane region" description="Helical" evidence="1">
    <location>
        <begin position="278"/>
        <end position="295"/>
    </location>
</feature>
<gene>
    <name evidence="2" type="ORF">B1A74_12930</name>
</gene>
<feature type="transmembrane region" description="Helical" evidence="1">
    <location>
        <begin position="454"/>
        <end position="472"/>
    </location>
</feature>
<comment type="caution">
    <text evidence="2">The sequence shown here is derived from an EMBL/GenBank/DDBJ whole genome shotgun (WGS) entry which is preliminary data.</text>
</comment>
<dbReference type="OrthoDB" id="2968017at2"/>
<protein>
    <submittedName>
        <fullName evidence="2">Uncharacterized protein</fullName>
    </submittedName>
</protein>
<feature type="transmembrane region" description="Helical" evidence="1">
    <location>
        <begin position="425"/>
        <end position="448"/>
    </location>
</feature>
<keyword evidence="1" id="KW-0472">Membrane</keyword>
<organism evidence="2 3">
    <name type="scientific">Thioalkalivibrio halophilus</name>
    <dbReference type="NCBI Taxonomy" id="252474"/>
    <lineage>
        <taxon>Bacteria</taxon>
        <taxon>Pseudomonadati</taxon>
        <taxon>Pseudomonadota</taxon>
        <taxon>Gammaproteobacteria</taxon>
        <taxon>Chromatiales</taxon>
        <taxon>Ectothiorhodospiraceae</taxon>
        <taxon>Thioalkalivibrio</taxon>
    </lineage>
</organism>
<proteinExistence type="predicted"/>
<keyword evidence="3" id="KW-1185">Reference proteome</keyword>
<name>A0A1V2ZV96_9GAMM</name>
<sequence>MAAETGGGEDPYKVRLTPAFSVLVGGHRGQRLERNWLSHGDAEARRASLQATLERVLRRLYGAAAERFASTDAVYADVSPVMRLITGRATGTNELARSAAARLDVDLHLMSTSPETAGEPGAHARRGVVLGAEPVHGAEDPPESVHRLRDDLALTFSDMLVAVWDGQEPHEVTSGAGQMIRDAVMRRQGVLLLYLDPEQDTPQLMMLTAARVTDAALTRLDVMEVTPAALLSLFDPVELDSRRIDEWLERILCPFAPALDENTTENRLIRRIDDQVGVGHYVVWWGLWLLGLAGVTRRRRRPPGLWNWVTGSWMWLHAMLEPPARSQPSRVVELLQTDARDEVRRHWLVNRLHAASSALAMLDLPGALRALRPRPSRGNRYNAVRPSPEREAEHPIREPAFEHFFNWSDEQASIFATRHQDDTWMIYYAAAMAVFAAVAGALQVWPAAPGEVPYFWIAVEFVLLHFIVRRVLKARYRDHHGHWIRFRFLAEQLRYLRLGYPLLVLPKTFSAPYWRPENRRPEGRPLELHSELESAELWVLQRLLVAEGMPQDRRGRVPYRMSEHNEAALDYIHDVLDEHREYYRRSAHNLEINHKYLHRLAFTLFFATFLVVTLHFFFHFPWSLFFTAFFPAWGAAIHGILAQNEVVRMSAMSGQVWRQLRTLEEAFALHKQVQEDYAVEQTRWMRTEELRELVGAATHILSDANRYWRSLLRHNQADLPG</sequence>
<dbReference type="RefSeq" id="WP_077244869.1">
    <property type="nucleotide sequence ID" value="NZ_MUZR01000065.1"/>
</dbReference>
<accession>A0A1V2ZV96</accession>
<keyword evidence="1" id="KW-0812">Transmembrane</keyword>
<dbReference type="EMBL" id="MUZR01000065">
    <property type="protein sequence ID" value="OOC09070.1"/>
    <property type="molecule type" value="Genomic_DNA"/>
</dbReference>
<feature type="transmembrane region" description="Helical" evidence="1">
    <location>
        <begin position="600"/>
        <end position="618"/>
    </location>
</feature>
<keyword evidence="1" id="KW-1133">Transmembrane helix</keyword>
<dbReference type="Proteomes" id="UP000189177">
    <property type="component" value="Unassembled WGS sequence"/>
</dbReference>
<feature type="transmembrane region" description="Helical" evidence="1">
    <location>
        <begin position="624"/>
        <end position="642"/>
    </location>
</feature>
<dbReference type="STRING" id="252474.B1A74_12930"/>